<dbReference type="InterPro" id="IPR049811">
    <property type="entry name" value="MJ1673-like_dom"/>
</dbReference>
<dbReference type="RefSeq" id="WP_088389472.1">
    <property type="nucleotide sequence ID" value="NZ_CP077110.1"/>
</dbReference>
<organism evidence="1 2">
    <name type="scientific">Fusobacterium nucleatum subsp. polymorphum</name>
    <name type="common">Fusobacterium polymorphum</name>
    <dbReference type="NCBI Taxonomy" id="76857"/>
    <lineage>
        <taxon>Bacteria</taxon>
        <taxon>Fusobacteriati</taxon>
        <taxon>Fusobacteriota</taxon>
        <taxon>Fusobacteriia</taxon>
        <taxon>Fusobacteriales</taxon>
        <taxon>Fusobacteriaceae</taxon>
        <taxon>Fusobacterium</taxon>
    </lineage>
</organism>
<sequence>MKKIILLFSHTLTEPQVKELKENWNCDKIIYMPDELKNNWMNVADDVDINQFKKFLLDNLQKDDYVLIQGEWGLTYSMVNFAKENDFIPLYAGTMRKVTEYKEGDKVIKNSVFSHTTFKKYISEK</sequence>
<gene>
    <name evidence="1" type="ORF">CA839_11815</name>
</gene>
<evidence type="ECO:0008006" key="3">
    <source>
        <dbReference type="Google" id="ProtNLM"/>
    </source>
</evidence>
<reference evidence="1 2" key="1">
    <citation type="submission" date="2017-05" db="EMBL/GenBank/DDBJ databases">
        <title>Genome sequencing of Fusobacterium nucleatum subsp. polymorphum KCOM 1001 (=ChDC F119).</title>
        <authorList>
            <person name="Kook J.-K."/>
            <person name="Park S.-N."/>
            <person name="Lim Y.K."/>
            <person name="Roh H."/>
        </authorList>
    </citation>
    <scope>NUCLEOTIDE SEQUENCE [LARGE SCALE GENOMIC DNA]</scope>
    <source>
        <strain evidence="1 2">KCOM 1001</strain>
    </source>
</reference>
<dbReference type="NCBIfam" id="NF040559">
    <property type="entry name" value="CAS_Csx20"/>
    <property type="match status" value="1"/>
</dbReference>
<evidence type="ECO:0000313" key="1">
    <source>
        <dbReference type="EMBL" id="OWP26478.1"/>
    </source>
</evidence>
<proteinExistence type="predicted"/>
<dbReference type="Proteomes" id="UP000197470">
    <property type="component" value="Unassembled WGS sequence"/>
</dbReference>
<accession>A0A246EIS3</accession>
<dbReference type="AlphaFoldDB" id="A0A246EIS3"/>
<dbReference type="EMBL" id="NHRT01000001">
    <property type="protein sequence ID" value="OWP26478.1"/>
    <property type="molecule type" value="Genomic_DNA"/>
</dbReference>
<name>A0A246EIS3_FUSNP</name>
<evidence type="ECO:0000313" key="2">
    <source>
        <dbReference type="Proteomes" id="UP000197470"/>
    </source>
</evidence>
<comment type="caution">
    <text evidence="1">The sequence shown here is derived from an EMBL/GenBank/DDBJ whole genome shotgun (WGS) entry which is preliminary data.</text>
</comment>
<protein>
    <recommendedName>
        <fullName evidence="3">CRISPR-associated protein</fullName>
    </recommendedName>
</protein>